<dbReference type="EMBL" id="BPLR01011784">
    <property type="protein sequence ID" value="GIY49001.1"/>
    <property type="molecule type" value="Genomic_DNA"/>
</dbReference>
<accession>A0AAV4TU76</accession>
<dbReference type="AlphaFoldDB" id="A0AAV4TU76"/>
<reference evidence="1 2" key="1">
    <citation type="submission" date="2021-06" db="EMBL/GenBank/DDBJ databases">
        <title>Caerostris extrusa draft genome.</title>
        <authorList>
            <person name="Kono N."/>
            <person name="Arakawa K."/>
        </authorList>
    </citation>
    <scope>NUCLEOTIDE SEQUENCE [LARGE SCALE GENOMIC DNA]</scope>
</reference>
<organism evidence="1 2">
    <name type="scientific">Caerostris extrusa</name>
    <name type="common">Bark spider</name>
    <name type="synonym">Caerostris bankana</name>
    <dbReference type="NCBI Taxonomy" id="172846"/>
    <lineage>
        <taxon>Eukaryota</taxon>
        <taxon>Metazoa</taxon>
        <taxon>Ecdysozoa</taxon>
        <taxon>Arthropoda</taxon>
        <taxon>Chelicerata</taxon>
        <taxon>Arachnida</taxon>
        <taxon>Araneae</taxon>
        <taxon>Araneomorphae</taxon>
        <taxon>Entelegynae</taxon>
        <taxon>Araneoidea</taxon>
        <taxon>Araneidae</taxon>
        <taxon>Caerostris</taxon>
    </lineage>
</organism>
<protein>
    <submittedName>
        <fullName evidence="1">Uncharacterized protein</fullName>
    </submittedName>
</protein>
<sequence length="91" mass="10448">MLFRGFEDAPFRTLFTISIWGRGYENASLHYEVPSNFVVRKYDKFEGTCGGAAYTTYFKEAHLPKDMETVTYTSLKGFLCNTPAFSDESEF</sequence>
<keyword evidence="2" id="KW-1185">Reference proteome</keyword>
<gene>
    <name evidence="1" type="ORF">CEXT_621051</name>
</gene>
<dbReference type="Proteomes" id="UP001054945">
    <property type="component" value="Unassembled WGS sequence"/>
</dbReference>
<proteinExistence type="predicted"/>
<comment type="caution">
    <text evidence="1">The sequence shown here is derived from an EMBL/GenBank/DDBJ whole genome shotgun (WGS) entry which is preliminary data.</text>
</comment>
<evidence type="ECO:0000313" key="2">
    <source>
        <dbReference type="Proteomes" id="UP001054945"/>
    </source>
</evidence>
<name>A0AAV4TU76_CAEEX</name>
<evidence type="ECO:0000313" key="1">
    <source>
        <dbReference type="EMBL" id="GIY49001.1"/>
    </source>
</evidence>